<evidence type="ECO:0000256" key="3">
    <source>
        <dbReference type="ARBA" id="ARBA00012614"/>
    </source>
</evidence>
<evidence type="ECO:0000259" key="8">
    <source>
        <dbReference type="Pfam" id="PF04101"/>
    </source>
</evidence>
<evidence type="ECO:0000256" key="5">
    <source>
        <dbReference type="ARBA" id="ARBA00022676"/>
    </source>
</evidence>
<organism evidence="9 10">
    <name type="scientific">Acrasis kona</name>
    <dbReference type="NCBI Taxonomy" id="1008807"/>
    <lineage>
        <taxon>Eukaryota</taxon>
        <taxon>Discoba</taxon>
        <taxon>Heterolobosea</taxon>
        <taxon>Tetramitia</taxon>
        <taxon>Eutetramitia</taxon>
        <taxon>Acrasidae</taxon>
        <taxon>Acrasis</taxon>
    </lineage>
</organism>
<protein>
    <recommendedName>
        <fullName evidence="4">UDP-N-acetylglucosamine transferase subunit ALG13</fullName>
        <ecNumber evidence="3">2.4.1.141</ecNumber>
    </recommendedName>
</protein>
<keyword evidence="10" id="KW-1185">Reference proteome</keyword>
<dbReference type="InterPro" id="IPR007235">
    <property type="entry name" value="Glyco_trans_28_C"/>
</dbReference>
<evidence type="ECO:0000256" key="1">
    <source>
        <dbReference type="ARBA" id="ARBA00004240"/>
    </source>
</evidence>
<keyword evidence="5" id="KW-0328">Glycosyltransferase</keyword>
<keyword evidence="7" id="KW-0256">Endoplasmic reticulum</keyword>
<comment type="subcellular location">
    <subcellularLocation>
        <location evidence="1">Endoplasmic reticulum</location>
    </subcellularLocation>
</comment>
<dbReference type="Proteomes" id="UP001431209">
    <property type="component" value="Unassembled WGS sequence"/>
</dbReference>
<dbReference type="PANTHER" id="PTHR12867">
    <property type="entry name" value="GLYCOSYL TRANSFERASE-RELATED"/>
    <property type="match status" value="1"/>
</dbReference>
<dbReference type="PANTHER" id="PTHR12867:SF6">
    <property type="entry name" value="N-ACETYLGLUCOSAMINYLDIPHOSPHODOLICHOL N-ACETYLGLUCOSAMINYLTRANSFERASE"/>
    <property type="match status" value="1"/>
</dbReference>
<dbReference type="EC" id="2.4.1.141" evidence="3"/>
<proteinExistence type="inferred from homology"/>
<dbReference type="Gene3D" id="3.40.50.2000">
    <property type="entry name" value="Glycogen Phosphorylase B"/>
    <property type="match status" value="1"/>
</dbReference>
<evidence type="ECO:0000256" key="7">
    <source>
        <dbReference type="ARBA" id="ARBA00022824"/>
    </source>
</evidence>
<dbReference type="GO" id="GO:0005783">
    <property type="term" value="C:endoplasmic reticulum"/>
    <property type="evidence" value="ECO:0007669"/>
    <property type="project" value="UniProtKB-SubCell"/>
</dbReference>
<comment type="similarity">
    <text evidence="2">Belongs to the glycosyltransferase 28 family.</text>
</comment>
<dbReference type="SUPFAM" id="SSF53756">
    <property type="entry name" value="UDP-Glycosyltransferase/glycogen phosphorylase"/>
    <property type="match status" value="1"/>
</dbReference>
<dbReference type="EMBL" id="JAOPGA020000984">
    <property type="protein sequence ID" value="KAL0483729.1"/>
    <property type="molecule type" value="Genomic_DNA"/>
</dbReference>
<name>A0AAW2Z2V5_9EUKA</name>
<evidence type="ECO:0000256" key="6">
    <source>
        <dbReference type="ARBA" id="ARBA00022679"/>
    </source>
</evidence>
<dbReference type="GO" id="GO:0004577">
    <property type="term" value="F:N-acetylglucosaminyldiphosphodolichol N-acetylglucosaminyltransferase activity"/>
    <property type="evidence" value="ECO:0007669"/>
    <property type="project" value="UniProtKB-EC"/>
</dbReference>
<reference evidence="9 10" key="1">
    <citation type="submission" date="2024-03" db="EMBL/GenBank/DDBJ databases">
        <title>The Acrasis kona genome and developmental transcriptomes reveal deep origins of eukaryotic multicellular pathways.</title>
        <authorList>
            <person name="Sheikh S."/>
            <person name="Fu C.-J."/>
            <person name="Brown M.W."/>
            <person name="Baldauf S.L."/>
        </authorList>
    </citation>
    <scope>NUCLEOTIDE SEQUENCE [LARGE SCALE GENOMIC DNA]</scope>
    <source>
        <strain evidence="9 10">ATCC MYA-3509</strain>
    </source>
</reference>
<comment type="caution">
    <text evidence="9">The sequence shown here is derived from an EMBL/GenBank/DDBJ whole genome shotgun (WGS) entry which is preliminary data.</text>
</comment>
<evidence type="ECO:0000256" key="2">
    <source>
        <dbReference type="ARBA" id="ARBA00006962"/>
    </source>
</evidence>
<dbReference type="Pfam" id="PF04101">
    <property type="entry name" value="Glyco_tran_28_C"/>
    <property type="match status" value="1"/>
</dbReference>
<evidence type="ECO:0000313" key="9">
    <source>
        <dbReference type="EMBL" id="KAL0483729.1"/>
    </source>
</evidence>
<feature type="domain" description="Glycosyl transferase family 28 C-terminal" evidence="8">
    <location>
        <begin position="5"/>
        <end position="138"/>
    </location>
</feature>
<dbReference type="InterPro" id="IPR039042">
    <property type="entry name" value="Alg13-like"/>
</dbReference>
<gene>
    <name evidence="9" type="ORF">AKO1_014003</name>
</gene>
<keyword evidence="6" id="KW-0808">Transferase</keyword>
<dbReference type="GO" id="GO:0006488">
    <property type="term" value="P:dolichol-linked oligosaccharide biosynthetic process"/>
    <property type="evidence" value="ECO:0007669"/>
    <property type="project" value="InterPro"/>
</dbReference>
<accession>A0AAW2Z2V5</accession>
<evidence type="ECO:0000256" key="4">
    <source>
        <dbReference type="ARBA" id="ARBA00017468"/>
    </source>
</evidence>
<sequence>MQKKVFVTVGTTQFEELIDAVTNLSLLELLEKNGYNDITIQKGNGRNVTTIIPEGLRVHLDVYEYKKSIIDDMKSADLIVSHCGAGCLMEALALKKRVIAVVNKSLWDNHQLELAQELSSSNHLIYTTPESLFDVLKDPLFSDRLDGLSPFPAPTTKGFVDIVNQEMSQTNNSCCIL</sequence>
<dbReference type="AlphaFoldDB" id="A0AAW2Z2V5"/>
<evidence type="ECO:0000313" key="10">
    <source>
        <dbReference type="Proteomes" id="UP001431209"/>
    </source>
</evidence>